<organism evidence="1 2">
    <name type="scientific">Anaeromicropila herbilytica</name>
    <dbReference type="NCBI Taxonomy" id="2785025"/>
    <lineage>
        <taxon>Bacteria</taxon>
        <taxon>Bacillati</taxon>
        <taxon>Bacillota</taxon>
        <taxon>Clostridia</taxon>
        <taxon>Lachnospirales</taxon>
        <taxon>Lachnospiraceae</taxon>
        <taxon>Anaeromicropila</taxon>
    </lineage>
</organism>
<sequence length="41" mass="4714">MAKDIEKFNTNEISLKVAEARADLELAFKFKRDIETAISKE</sequence>
<dbReference type="EMBL" id="AP024169">
    <property type="protein sequence ID" value="BCN28940.1"/>
    <property type="molecule type" value="Genomic_DNA"/>
</dbReference>
<dbReference type="AlphaFoldDB" id="A0A7R7EHR3"/>
<accession>A0A7R7EHR3</accession>
<protein>
    <submittedName>
        <fullName evidence="1">Uncharacterized protein</fullName>
    </submittedName>
</protein>
<evidence type="ECO:0000313" key="1">
    <source>
        <dbReference type="EMBL" id="BCN28940.1"/>
    </source>
</evidence>
<dbReference type="Proteomes" id="UP000595897">
    <property type="component" value="Chromosome"/>
</dbReference>
<dbReference type="KEGG" id="ahb:bsdtb5_02350"/>
<proteinExistence type="predicted"/>
<keyword evidence="2" id="KW-1185">Reference proteome</keyword>
<evidence type="ECO:0000313" key="2">
    <source>
        <dbReference type="Proteomes" id="UP000595897"/>
    </source>
</evidence>
<reference evidence="1 2" key="1">
    <citation type="submission" date="2020-11" db="EMBL/GenBank/DDBJ databases">
        <title>Draft genome sequencing of a Lachnospiraceae strain isolated from anoxic soil subjected to BSD treatment.</title>
        <authorList>
            <person name="Uek A."/>
            <person name="Tonouchi A."/>
        </authorList>
    </citation>
    <scope>NUCLEOTIDE SEQUENCE [LARGE SCALE GENOMIC DNA]</scope>
    <source>
        <strain evidence="1 2">TB5</strain>
    </source>
</reference>
<name>A0A7R7EHR3_9FIRM</name>
<gene>
    <name evidence="1" type="ORF">bsdtb5_02350</name>
</gene>